<gene>
    <name evidence="9" type="ORF">UY82_C0031G0002</name>
</gene>
<dbReference type="Proteomes" id="UP000033865">
    <property type="component" value="Unassembled WGS sequence"/>
</dbReference>
<feature type="domain" description="Bacterial sugar transferase" evidence="8">
    <location>
        <begin position="268"/>
        <end position="470"/>
    </location>
</feature>
<feature type="transmembrane region" description="Helical" evidence="7">
    <location>
        <begin position="7"/>
        <end position="31"/>
    </location>
</feature>
<dbReference type="PANTHER" id="PTHR30576:SF10">
    <property type="entry name" value="SLL5057 PROTEIN"/>
    <property type="match status" value="1"/>
</dbReference>
<evidence type="ECO:0000256" key="3">
    <source>
        <dbReference type="ARBA" id="ARBA00022679"/>
    </source>
</evidence>
<evidence type="ECO:0000256" key="6">
    <source>
        <dbReference type="ARBA" id="ARBA00023136"/>
    </source>
</evidence>
<dbReference type="EMBL" id="LCRN01000031">
    <property type="protein sequence ID" value="KKW36050.1"/>
    <property type="molecule type" value="Genomic_DNA"/>
</dbReference>
<keyword evidence="3 9" id="KW-0808">Transferase</keyword>
<feature type="transmembrane region" description="Helical" evidence="7">
    <location>
        <begin position="111"/>
        <end position="132"/>
    </location>
</feature>
<keyword evidence="4 7" id="KW-0812">Transmembrane</keyword>
<proteinExistence type="inferred from homology"/>
<comment type="caution">
    <text evidence="9">The sequence shown here is derived from an EMBL/GenBank/DDBJ whole genome shotgun (WGS) entry which is preliminary data.</text>
</comment>
<dbReference type="Pfam" id="PF02397">
    <property type="entry name" value="Bac_transf"/>
    <property type="match status" value="1"/>
</dbReference>
<feature type="transmembrane region" description="Helical" evidence="7">
    <location>
        <begin position="51"/>
        <end position="74"/>
    </location>
</feature>
<feature type="transmembrane region" description="Helical" evidence="7">
    <location>
        <begin position="86"/>
        <end position="105"/>
    </location>
</feature>
<evidence type="ECO:0000256" key="4">
    <source>
        <dbReference type="ARBA" id="ARBA00022692"/>
    </source>
</evidence>
<dbReference type="GO" id="GO:0016780">
    <property type="term" value="F:phosphotransferase activity, for other substituted phosphate groups"/>
    <property type="evidence" value="ECO:0007669"/>
    <property type="project" value="TreeGrafter"/>
</dbReference>
<evidence type="ECO:0000313" key="9">
    <source>
        <dbReference type="EMBL" id="KKW36050.1"/>
    </source>
</evidence>
<comment type="subcellular location">
    <subcellularLocation>
        <location evidence="1">Membrane</location>
        <topology evidence="1">Multi-pass membrane protein</topology>
    </subcellularLocation>
</comment>
<reference evidence="9 10" key="1">
    <citation type="journal article" date="2015" name="Nature">
        <title>rRNA introns, odd ribosomes, and small enigmatic genomes across a large radiation of phyla.</title>
        <authorList>
            <person name="Brown C.T."/>
            <person name="Hug L.A."/>
            <person name="Thomas B.C."/>
            <person name="Sharon I."/>
            <person name="Castelle C.J."/>
            <person name="Singh A."/>
            <person name="Wilkins M.J."/>
            <person name="Williams K.H."/>
            <person name="Banfield J.F."/>
        </authorList>
    </citation>
    <scope>NUCLEOTIDE SEQUENCE [LARGE SCALE GENOMIC DNA]</scope>
</reference>
<dbReference type="PATRIC" id="fig|1618986.3.peg.359"/>
<dbReference type="PANTHER" id="PTHR30576">
    <property type="entry name" value="COLANIC BIOSYNTHESIS UDP-GLUCOSE LIPID CARRIER TRANSFERASE"/>
    <property type="match status" value="1"/>
</dbReference>
<evidence type="ECO:0000256" key="7">
    <source>
        <dbReference type="SAM" id="Phobius"/>
    </source>
</evidence>
<name>A0A0G1XYT6_9BACT</name>
<evidence type="ECO:0000313" key="10">
    <source>
        <dbReference type="Proteomes" id="UP000033865"/>
    </source>
</evidence>
<comment type="similarity">
    <text evidence="2">Belongs to the bacterial sugar transferase family.</text>
</comment>
<accession>A0A0G1XYT6</accession>
<dbReference type="InterPro" id="IPR017475">
    <property type="entry name" value="EPS_sugar_tfrase"/>
</dbReference>
<evidence type="ECO:0000256" key="5">
    <source>
        <dbReference type="ARBA" id="ARBA00022989"/>
    </source>
</evidence>
<evidence type="ECO:0000256" key="1">
    <source>
        <dbReference type="ARBA" id="ARBA00004141"/>
    </source>
</evidence>
<keyword evidence="5 7" id="KW-1133">Transmembrane helix</keyword>
<evidence type="ECO:0000256" key="2">
    <source>
        <dbReference type="ARBA" id="ARBA00006464"/>
    </source>
</evidence>
<dbReference type="GO" id="GO:0016020">
    <property type="term" value="C:membrane"/>
    <property type="evidence" value="ECO:0007669"/>
    <property type="project" value="UniProtKB-SubCell"/>
</dbReference>
<dbReference type="NCBIfam" id="TIGR03025">
    <property type="entry name" value="EPS_sugtrans"/>
    <property type="match status" value="1"/>
</dbReference>
<evidence type="ECO:0000259" key="8">
    <source>
        <dbReference type="Pfam" id="PF02397"/>
    </source>
</evidence>
<organism evidence="9 10">
    <name type="scientific">Candidatus Uhrbacteria bacterium GW2011_GWC2_53_7</name>
    <dbReference type="NCBI Taxonomy" id="1618986"/>
    <lineage>
        <taxon>Bacteria</taxon>
        <taxon>Candidatus Uhriibacteriota</taxon>
    </lineage>
</organism>
<protein>
    <submittedName>
        <fullName evidence="9">Undecaprenyl-phosphate glucose phosphotransferase</fullName>
    </submittedName>
</protein>
<keyword evidence="6 7" id="KW-0472">Membrane</keyword>
<sequence>MKRPDLFFTAVLVPLDAMTIFGAALAAYHLRLAPVFTRVRPVIFDLSLERFGQAAAAAVLVWIAVFALSGLYRFSRRRFAEELKQIFLAGSAAMAVIFAFLFFTLEAFDSRFIVLAGWGLAVVFLSLERFVIRSIQRSLYVLGIGVRRTAIIGSNDAARILRETFERRRRFGVDVMATHETFDDNTEVSLRRLARAHSIDEILFTDTEADRETLARLKTFSDVEHINLVYSADLFSVGSLRMEVATISGVPLMTIKKTPLDGWGAIYKRSFDGAASLLLIAITSPLLLAAAIGILLESGRPILFKNERIGEAGKRFNTLKFRSMKAEFCIGSQKGLGNQERAQAVEEDLIRRKSIKEGPVYKIMDDPRVTRWGRFMRKYSVDELPQLFNVLAGSMSLVGPRPHQPREVDRYEPHHRKVHTVRPGISGLAQTSGRSDLKFEDEVRLDTFYIENWSPWLDVVILLKTPFVVLFRKGAY</sequence>
<dbReference type="InterPro" id="IPR003362">
    <property type="entry name" value="Bact_transf"/>
</dbReference>
<feature type="transmembrane region" description="Helical" evidence="7">
    <location>
        <begin position="277"/>
        <end position="296"/>
    </location>
</feature>
<dbReference type="AlphaFoldDB" id="A0A0G1XYT6"/>